<proteinExistence type="predicted"/>
<dbReference type="AlphaFoldDB" id="A0A2Z7CZK7"/>
<accession>A0A2Z7CZK7</accession>
<evidence type="ECO:0000313" key="2">
    <source>
        <dbReference type="Proteomes" id="UP000250235"/>
    </source>
</evidence>
<organism evidence="1 2">
    <name type="scientific">Dorcoceras hygrometricum</name>
    <dbReference type="NCBI Taxonomy" id="472368"/>
    <lineage>
        <taxon>Eukaryota</taxon>
        <taxon>Viridiplantae</taxon>
        <taxon>Streptophyta</taxon>
        <taxon>Embryophyta</taxon>
        <taxon>Tracheophyta</taxon>
        <taxon>Spermatophyta</taxon>
        <taxon>Magnoliopsida</taxon>
        <taxon>eudicotyledons</taxon>
        <taxon>Gunneridae</taxon>
        <taxon>Pentapetalae</taxon>
        <taxon>asterids</taxon>
        <taxon>lamiids</taxon>
        <taxon>Lamiales</taxon>
        <taxon>Gesneriaceae</taxon>
        <taxon>Didymocarpoideae</taxon>
        <taxon>Trichosporeae</taxon>
        <taxon>Loxocarpinae</taxon>
        <taxon>Dorcoceras</taxon>
    </lineage>
</organism>
<dbReference type="EMBL" id="KQ991090">
    <property type="protein sequence ID" value="KZV52365.1"/>
    <property type="molecule type" value="Genomic_DNA"/>
</dbReference>
<sequence length="151" mass="15609">MAFRLLPMILVPLMHLHDMIHCMLYLVDVLCCSSYWGLTPMSLWDWLFCLSACCSGLPGYSAGLGVDPAGGAPGGLFPPHLVASCRVFVSPVVGEVVIPLAGVCVTLAIPCDPAGGARACVYDEPLYFPRGLPGYSAGLGVDLAGGAPGGV</sequence>
<keyword evidence="2" id="KW-1185">Reference proteome</keyword>
<gene>
    <name evidence="1" type="ORF">F511_04970</name>
</gene>
<evidence type="ECO:0000313" key="1">
    <source>
        <dbReference type="EMBL" id="KZV52365.1"/>
    </source>
</evidence>
<dbReference type="Proteomes" id="UP000250235">
    <property type="component" value="Unassembled WGS sequence"/>
</dbReference>
<reference evidence="1 2" key="1">
    <citation type="journal article" date="2015" name="Proc. Natl. Acad. Sci. U.S.A.">
        <title>The resurrection genome of Boea hygrometrica: A blueprint for survival of dehydration.</title>
        <authorList>
            <person name="Xiao L."/>
            <person name="Yang G."/>
            <person name="Zhang L."/>
            <person name="Yang X."/>
            <person name="Zhao S."/>
            <person name="Ji Z."/>
            <person name="Zhou Q."/>
            <person name="Hu M."/>
            <person name="Wang Y."/>
            <person name="Chen M."/>
            <person name="Xu Y."/>
            <person name="Jin H."/>
            <person name="Xiao X."/>
            <person name="Hu G."/>
            <person name="Bao F."/>
            <person name="Hu Y."/>
            <person name="Wan P."/>
            <person name="Li L."/>
            <person name="Deng X."/>
            <person name="Kuang T."/>
            <person name="Xiang C."/>
            <person name="Zhu J.K."/>
            <person name="Oliver M.J."/>
            <person name="He Y."/>
        </authorList>
    </citation>
    <scope>NUCLEOTIDE SEQUENCE [LARGE SCALE GENOMIC DNA]</scope>
    <source>
        <strain evidence="2">cv. XS01</strain>
    </source>
</reference>
<protein>
    <submittedName>
        <fullName evidence="1">Uncharacterized protein</fullName>
    </submittedName>
</protein>
<name>A0A2Z7CZK7_9LAMI</name>